<reference evidence="1" key="1">
    <citation type="submission" date="2011-07" db="EMBL/GenBank/DDBJ databases">
        <authorList>
            <person name="Stanhope M.J."/>
            <person name="Durkin A.S."/>
            <person name="Hostetler J."/>
            <person name="Kim M."/>
            <person name="Radune D."/>
            <person name="Singh I."/>
            <person name="Town C.D."/>
        </authorList>
    </citation>
    <scope>NUCLEOTIDE SEQUENCE [LARGE SCALE GENOMIC DNA]</scope>
    <source>
        <strain evidence="1">HS-6</strain>
    </source>
</reference>
<proteinExistence type="predicted"/>
<organism evidence="1 2">
    <name type="scientific">Streptococcus criceti HS-6</name>
    <dbReference type="NCBI Taxonomy" id="873449"/>
    <lineage>
        <taxon>Bacteria</taxon>
        <taxon>Bacillati</taxon>
        <taxon>Bacillota</taxon>
        <taxon>Bacilli</taxon>
        <taxon>Lactobacillales</taxon>
        <taxon>Streptococcaceae</taxon>
        <taxon>Streptococcus</taxon>
    </lineage>
</organism>
<keyword evidence="2" id="KW-1185">Reference proteome</keyword>
<dbReference type="AlphaFoldDB" id="G5JQ83"/>
<sequence length="138" mass="15814">MSQSIIKEKKKYYDAFKITGDADNKAEGTFFVLALMEILKAGQEDIIHTLEEKRSILEDYSKELEQSAYTDLQKSILFLLYQSKVFVDDPGDSLSDNDIMAILAHDYPKLAIKKAIDHLEKIDVLKLIAQRPKKHLLL</sequence>
<dbReference type="OrthoDB" id="9813719at2"/>
<dbReference type="Proteomes" id="UP000004322">
    <property type="component" value="Unassembled WGS sequence"/>
</dbReference>
<comment type="caution">
    <text evidence="1">The sequence shown here is derived from an EMBL/GenBank/DDBJ whole genome shotgun (WGS) entry which is preliminary data.</text>
</comment>
<protein>
    <submittedName>
        <fullName evidence="1">Uncharacterized protein</fullName>
    </submittedName>
</protein>
<name>G5JQ83_STRCG</name>
<gene>
    <name evidence="1" type="ORF">STRCR_1766</name>
</gene>
<accession>G5JQ83</accession>
<dbReference type="EMBL" id="AEUV02000002">
    <property type="protein sequence ID" value="EHI73453.1"/>
    <property type="molecule type" value="Genomic_DNA"/>
</dbReference>
<evidence type="ECO:0000313" key="1">
    <source>
        <dbReference type="EMBL" id="EHI73453.1"/>
    </source>
</evidence>
<dbReference type="RefSeq" id="WP_004225411.1">
    <property type="nucleotide sequence ID" value="NZ_AEUV02000002.1"/>
</dbReference>
<evidence type="ECO:0000313" key="2">
    <source>
        <dbReference type="Proteomes" id="UP000004322"/>
    </source>
</evidence>